<dbReference type="EMBL" id="FN668643">
    <property type="protein sequence ID" value="CBK21489.2"/>
    <property type="molecule type" value="Genomic_DNA"/>
</dbReference>
<dbReference type="AlphaFoldDB" id="D8M0A0"/>
<dbReference type="Proteomes" id="UP000008312">
    <property type="component" value="Unassembled WGS sequence"/>
</dbReference>
<sequence>MKYVYLYYEKKDVECLSSNEAILDKESVKHVRAIHLVLYNPEQN</sequence>
<name>D8M0A0_BLAHO</name>
<protein>
    <submittedName>
        <fullName evidence="1">Uncharacterized protein</fullName>
    </submittedName>
</protein>
<evidence type="ECO:0000313" key="1">
    <source>
        <dbReference type="EMBL" id="CBK21489.2"/>
    </source>
</evidence>
<reference evidence="1" key="1">
    <citation type="submission" date="2010-02" db="EMBL/GenBank/DDBJ databases">
        <title>Sequencing and annotation of the Blastocystis hominis genome.</title>
        <authorList>
            <person name="Wincker P."/>
        </authorList>
    </citation>
    <scope>NUCLEOTIDE SEQUENCE</scope>
    <source>
        <strain evidence="1">Singapore isolate B</strain>
    </source>
</reference>
<dbReference type="RefSeq" id="XP_012895537.1">
    <property type="nucleotide sequence ID" value="XM_013040083.1"/>
</dbReference>
<gene>
    <name evidence="1" type="ORF">GSBLH_T00001657001</name>
</gene>
<dbReference type="GeneID" id="24918889"/>
<keyword evidence="2" id="KW-1185">Reference proteome</keyword>
<accession>D8M0A0</accession>
<evidence type="ECO:0000313" key="2">
    <source>
        <dbReference type="Proteomes" id="UP000008312"/>
    </source>
</evidence>
<dbReference type="InParanoid" id="D8M0A0"/>
<proteinExistence type="predicted"/>
<organism evidence="1">
    <name type="scientific">Blastocystis hominis</name>
    <dbReference type="NCBI Taxonomy" id="12968"/>
    <lineage>
        <taxon>Eukaryota</taxon>
        <taxon>Sar</taxon>
        <taxon>Stramenopiles</taxon>
        <taxon>Bigyra</taxon>
        <taxon>Opalozoa</taxon>
        <taxon>Opalinata</taxon>
        <taxon>Blastocystidae</taxon>
        <taxon>Blastocystis</taxon>
    </lineage>
</organism>